<feature type="domain" description="Sigma factor regulator C-terminal" evidence="2">
    <location>
        <begin position="163"/>
        <end position="319"/>
    </location>
</feature>
<evidence type="ECO:0000259" key="2">
    <source>
        <dbReference type="Pfam" id="PF13791"/>
    </source>
</evidence>
<feature type="domain" description="Sigma factor regulator N-terminal" evidence="3">
    <location>
        <begin position="15"/>
        <end position="100"/>
    </location>
</feature>
<organism evidence="4 5">
    <name type="scientific">Clostridium putrefaciens</name>
    <dbReference type="NCBI Taxonomy" id="99675"/>
    <lineage>
        <taxon>Bacteria</taxon>
        <taxon>Bacillati</taxon>
        <taxon>Bacillota</taxon>
        <taxon>Clostridia</taxon>
        <taxon>Eubacteriales</taxon>
        <taxon>Clostridiaceae</taxon>
        <taxon>Clostridium</taxon>
    </lineage>
</organism>
<evidence type="ECO:0000259" key="3">
    <source>
        <dbReference type="Pfam" id="PF13800"/>
    </source>
</evidence>
<dbReference type="InterPro" id="IPR025672">
    <property type="entry name" value="Sigma_reg_C_dom"/>
</dbReference>
<keyword evidence="1" id="KW-1133">Transmembrane helix</keyword>
<keyword evidence="1" id="KW-0812">Transmembrane</keyword>
<gene>
    <name evidence="4" type="ORF">NCTC9836_00229</name>
</gene>
<evidence type="ECO:0008006" key="6">
    <source>
        <dbReference type="Google" id="ProtNLM"/>
    </source>
</evidence>
<dbReference type="InterPro" id="IPR029101">
    <property type="entry name" value="Sigma_reg_N"/>
</dbReference>
<keyword evidence="5" id="KW-1185">Reference proteome</keyword>
<protein>
    <recommendedName>
        <fullName evidence="6">Sigma factor regulator C-terminal domain-containing protein</fullName>
    </recommendedName>
</protein>
<dbReference type="Pfam" id="PF13800">
    <property type="entry name" value="Sigma_reg_N"/>
    <property type="match status" value="1"/>
</dbReference>
<accession>A0A381J6F6</accession>
<evidence type="ECO:0000256" key="1">
    <source>
        <dbReference type="SAM" id="Phobius"/>
    </source>
</evidence>
<reference evidence="4 5" key="1">
    <citation type="submission" date="2018-06" db="EMBL/GenBank/DDBJ databases">
        <authorList>
            <consortium name="Pathogen Informatics"/>
            <person name="Doyle S."/>
        </authorList>
    </citation>
    <scope>NUCLEOTIDE SEQUENCE [LARGE SCALE GENOMIC DNA]</scope>
    <source>
        <strain evidence="4 5">NCTC9836</strain>
    </source>
</reference>
<dbReference type="AlphaFoldDB" id="A0A381J6F6"/>
<proteinExistence type="predicted"/>
<dbReference type="RefSeq" id="WP_115640094.1">
    <property type="nucleotide sequence ID" value="NZ_UFWZ01000001.1"/>
</dbReference>
<evidence type="ECO:0000313" key="4">
    <source>
        <dbReference type="EMBL" id="SUY45315.1"/>
    </source>
</evidence>
<feature type="transmembrane region" description="Helical" evidence="1">
    <location>
        <begin position="30"/>
        <end position="50"/>
    </location>
</feature>
<keyword evidence="1" id="KW-0472">Membrane</keyword>
<dbReference type="Pfam" id="PF13791">
    <property type="entry name" value="Sigma_reg_C"/>
    <property type="match status" value="1"/>
</dbReference>
<dbReference type="OrthoDB" id="1730160at2"/>
<evidence type="ECO:0000313" key="5">
    <source>
        <dbReference type="Proteomes" id="UP000254664"/>
    </source>
</evidence>
<name>A0A381J6F6_9CLOT</name>
<dbReference type="EMBL" id="UFWZ01000001">
    <property type="protein sequence ID" value="SUY45315.1"/>
    <property type="molecule type" value="Genomic_DNA"/>
</dbReference>
<sequence>MKEDNVEFFPDDKQLKKAYKKSKRLSTIRTIIIVILVVIPLYIINVMISYKMGIKHYEELQKGIEIKNPNAYISNVNGSIGFIGGTFEYTVSKVIGRKNINLYNKNSSYGFGLKFNRFTIGSGKGGHRQGEWPDRIDSSGNLTMMVFHPDIEYKEYKDDIALLNKVSTDSLLEMTLSFDKKYKINEISDILPTTQISELLIDGYTKEKMEVYKKEALEYDGKVTYIRESDFIGFKSPERVNYYEANEALDNYKRFLDNLQFGFKNSDYKNEFSSIYSTLKAKDQLEGDNVDIIGVVVYGSPEELQKLSTNPHIKSSSVGIITKDIIFK</sequence>
<dbReference type="Proteomes" id="UP000254664">
    <property type="component" value="Unassembled WGS sequence"/>
</dbReference>